<dbReference type="PROSITE" id="PS51257">
    <property type="entry name" value="PROKAR_LIPOPROTEIN"/>
    <property type="match status" value="1"/>
</dbReference>
<dbReference type="EMBL" id="AP027735">
    <property type="protein sequence ID" value="BDZ58396.1"/>
    <property type="molecule type" value="Genomic_DNA"/>
</dbReference>
<evidence type="ECO:0000313" key="3">
    <source>
        <dbReference type="Proteomes" id="UP001321421"/>
    </source>
</evidence>
<feature type="compositionally biased region" description="Gly residues" evidence="1">
    <location>
        <begin position="18"/>
        <end position="28"/>
    </location>
</feature>
<dbReference type="RefSeq" id="WP_289230843.1">
    <property type="nucleotide sequence ID" value="NZ_AP027735.1"/>
</dbReference>
<feature type="compositionally biased region" description="Polar residues" evidence="1">
    <location>
        <begin position="59"/>
        <end position="79"/>
    </location>
</feature>
<proteinExistence type="predicted"/>
<dbReference type="Proteomes" id="UP001321421">
    <property type="component" value="Chromosome"/>
</dbReference>
<evidence type="ECO:0000256" key="1">
    <source>
        <dbReference type="SAM" id="MobiDB-lite"/>
    </source>
</evidence>
<accession>A0ABN6YQQ7</accession>
<feature type="compositionally biased region" description="Low complexity" evidence="1">
    <location>
        <begin position="29"/>
        <end position="58"/>
    </location>
</feature>
<evidence type="ECO:0008006" key="4">
    <source>
        <dbReference type="Google" id="ProtNLM"/>
    </source>
</evidence>
<evidence type="ECO:0000313" key="2">
    <source>
        <dbReference type="EMBL" id="BDZ58396.1"/>
    </source>
</evidence>
<name>A0ABN6YQQ7_9MICO</name>
<protein>
    <recommendedName>
        <fullName evidence="4">DUF4333 domain-containing protein</fullName>
    </recommendedName>
</protein>
<keyword evidence="3" id="KW-1185">Reference proteome</keyword>
<organism evidence="2 3">
    <name type="scientific">Barrientosiimonas endolithica</name>
    <dbReference type="NCBI Taxonomy" id="1535208"/>
    <lineage>
        <taxon>Bacteria</taxon>
        <taxon>Bacillati</taxon>
        <taxon>Actinomycetota</taxon>
        <taxon>Actinomycetes</taxon>
        <taxon>Micrococcales</taxon>
        <taxon>Dermacoccaceae</taxon>
        <taxon>Barrientosiimonas</taxon>
    </lineage>
</organism>
<gene>
    <name evidence="2" type="ORF">GCM10025872_20530</name>
</gene>
<sequence length="170" mass="16842">MRRAAALGALVALTVTGCGNGGGGGEPGGSTSAPAPSSTSPSATKPSETSDPSETSETGDPSETSETGDPSDATGSASTPPRRAGTAPGSQVARQLEAHLRKTAPGSRADTLRCTPIPRYVGADSGCSATVDGERVSYEARVVSVDGDRVSVTFQRIGAPSASIPARPTT</sequence>
<reference evidence="3" key="1">
    <citation type="journal article" date="2019" name="Int. J. Syst. Evol. Microbiol.">
        <title>The Global Catalogue of Microorganisms (GCM) 10K type strain sequencing project: providing services to taxonomists for standard genome sequencing and annotation.</title>
        <authorList>
            <consortium name="The Broad Institute Genomics Platform"/>
            <consortium name="The Broad Institute Genome Sequencing Center for Infectious Disease"/>
            <person name="Wu L."/>
            <person name="Ma J."/>
        </authorList>
    </citation>
    <scope>NUCLEOTIDE SEQUENCE [LARGE SCALE GENOMIC DNA]</scope>
    <source>
        <strain evidence="3">NBRC 110608</strain>
    </source>
</reference>
<feature type="region of interest" description="Disordered" evidence="1">
    <location>
        <begin position="15"/>
        <end position="93"/>
    </location>
</feature>